<organism evidence="1 2">
    <name type="scientific">Ambrosiozyma monospora</name>
    <name type="common">Yeast</name>
    <name type="synonym">Endomycopsis monosporus</name>
    <dbReference type="NCBI Taxonomy" id="43982"/>
    <lineage>
        <taxon>Eukaryota</taxon>
        <taxon>Fungi</taxon>
        <taxon>Dikarya</taxon>
        <taxon>Ascomycota</taxon>
        <taxon>Saccharomycotina</taxon>
        <taxon>Pichiomycetes</taxon>
        <taxon>Pichiales</taxon>
        <taxon>Pichiaceae</taxon>
        <taxon>Ambrosiozyma</taxon>
    </lineage>
</organism>
<dbReference type="Proteomes" id="UP001165063">
    <property type="component" value="Unassembled WGS sequence"/>
</dbReference>
<name>A0A9W7DFB2_AMBMO</name>
<dbReference type="EMBL" id="BSXU01001177">
    <property type="protein sequence ID" value="GMG24650.1"/>
    <property type="molecule type" value="Genomic_DNA"/>
</dbReference>
<protein>
    <submittedName>
        <fullName evidence="1">Unnamed protein product</fullName>
    </submittedName>
</protein>
<dbReference type="Gene3D" id="3.80.10.10">
    <property type="entry name" value="Ribonuclease Inhibitor"/>
    <property type="match status" value="1"/>
</dbReference>
<dbReference type="InterPro" id="IPR032675">
    <property type="entry name" value="LRR_dom_sf"/>
</dbReference>
<gene>
    <name evidence="1" type="ORF">Amon01_000297500</name>
</gene>
<accession>A0A9W7DFB2</accession>
<dbReference type="SUPFAM" id="SSF52047">
    <property type="entry name" value="RNI-like"/>
    <property type="match status" value="1"/>
</dbReference>
<reference evidence="1" key="1">
    <citation type="submission" date="2023-04" db="EMBL/GenBank/DDBJ databases">
        <title>Ambrosiozyma monospora NBRC 1965.</title>
        <authorList>
            <person name="Ichikawa N."/>
            <person name="Sato H."/>
            <person name="Tonouchi N."/>
        </authorList>
    </citation>
    <scope>NUCLEOTIDE SEQUENCE</scope>
    <source>
        <strain evidence="1">NBRC 1965</strain>
    </source>
</reference>
<proteinExistence type="predicted"/>
<keyword evidence="2" id="KW-1185">Reference proteome</keyword>
<dbReference type="AlphaFoldDB" id="A0A9W7DFB2"/>
<sequence length="493" mass="57892">MLRLKQKLKEKKPKKSSRIIELLEGYPLEISLIILKEAYYTSFLSFSTPMIETCDRTRLLISHAESGDELSMLALDVLKSAIRKSKMYSHHSLHSVFIFRHDFELFGFRPTKEDSKNKFLKSIINEMTMDLKHVPQPQSASQLYYRSSESFDLMFSHCKNIIVRDMFWLPIIFRHGPSTFDKVKSITIHHQRFLYSDDWYRLLKFSWLEHLVLRSLMCPTVSIAEILPLIQQFRPKTTFRLVLEPSDHVAIPLLSRTMVPVQQCLVEIAHLFPSLNIKLELGEVLPPYSPHHPYFRLNEMVSLFTFTPWLTSLHFPIIRSDIPQLNKFLSNFPKLYKLILKYDSTITTNDKSELELFINHKRLEYFELSSTKFNDSKSIILNLSDCLFLRYVKLVGFHPTDKSMSGIPHSVSRLAFQQCPLVGSFTVPSSVIMLEILNDGNCELAPYAKIKNFERLQQLKYFATTEDTSEKFFINRYKKKLRYINYYRDGSYN</sequence>
<comment type="caution">
    <text evidence="1">The sequence shown here is derived from an EMBL/GenBank/DDBJ whole genome shotgun (WGS) entry which is preliminary data.</text>
</comment>
<evidence type="ECO:0000313" key="1">
    <source>
        <dbReference type="EMBL" id="GMG24650.1"/>
    </source>
</evidence>
<evidence type="ECO:0000313" key="2">
    <source>
        <dbReference type="Proteomes" id="UP001165063"/>
    </source>
</evidence>